<accession>A0A917IM18</accession>
<dbReference type="PANTHER" id="PTHR30572">
    <property type="entry name" value="MEMBRANE COMPONENT OF TRANSPORTER-RELATED"/>
    <property type="match status" value="1"/>
</dbReference>
<evidence type="ECO:0000256" key="6">
    <source>
        <dbReference type="ARBA" id="ARBA00038076"/>
    </source>
</evidence>
<feature type="transmembrane region" description="Helical" evidence="7">
    <location>
        <begin position="378"/>
        <end position="402"/>
    </location>
</feature>
<dbReference type="Pfam" id="PF12704">
    <property type="entry name" value="MacB_PCD"/>
    <property type="match status" value="1"/>
</dbReference>
<comment type="caution">
    <text evidence="10">The sequence shown here is derived from an EMBL/GenBank/DDBJ whole genome shotgun (WGS) entry which is preliminary data.</text>
</comment>
<keyword evidence="11" id="KW-1185">Reference proteome</keyword>
<name>A0A917IM18_9BACT</name>
<evidence type="ECO:0000256" key="1">
    <source>
        <dbReference type="ARBA" id="ARBA00004651"/>
    </source>
</evidence>
<dbReference type="GO" id="GO:0005886">
    <property type="term" value="C:plasma membrane"/>
    <property type="evidence" value="ECO:0007669"/>
    <property type="project" value="UniProtKB-SubCell"/>
</dbReference>
<reference evidence="10" key="2">
    <citation type="submission" date="2020-09" db="EMBL/GenBank/DDBJ databases">
        <authorList>
            <person name="Sun Q."/>
            <person name="Zhou Y."/>
        </authorList>
    </citation>
    <scope>NUCLEOTIDE SEQUENCE</scope>
    <source>
        <strain evidence="10">CGMCC 1.15290</strain>
    </source>
</reference>
<evidence type="ECO:0000313" key="11">
    <source>
        <dbReference type="Proteomes" id="UP000627292"/>
    </source>
</evidence>
<organism evidence="10 11">
    <name type="scientific">Filimonas zeae</name>
    <dbReference type="NCBI Taxonomy" id="1737353"/>
    <lineage>
        <taxon>Bacteria</taxon>
        <taxon>Pseudomonadati</taxon>
        <taxon>Bacteroidota</taxon>
        <taxon>Chitinophagia</taxon>
        <taxon>Chitinophagales</taxon>
        <taxon>Chitinophagaceae</taxon>
        <taxon>Filimonas</taxon>
    </lineage>
</organism>
<keyword evidence="4 7" id="KW-1133">Transmembrane helix</keyword>
<proteinExistence type="inferred from homology"/>
<dbReference type="Proteomes" id="UP000627292">
    <property type="component" value="Unassembled WGS sequence"/>
</dbReference>
<evidence type="ECO:0000256" key="7">
    <source>
        <dbReference type="SAM" id="Phobius"/>
    </source>
</evidence>
<protein>
    <submittedName>
        <fullName evidence="10">ABC transporter permease</fullName>
    </submittedName>
</protein>
<feature type="transmembrane region" description="Helical" evidence="7">
    <location>
        <begin position="27"/>
        <end position="47"/>
    </location>
</feature>
<feature type="transmembrane region" description="Helical" evidence="7">
    <location>
        <begin position="295"/>
        <end position="318"/>
    </location>
</feature>
<sequence length="419" mass="46052">MIKVAGILWNSFMMALQELKVNKLRTFLSLFGITIGIFCIIGVLATVGSMEAQIQREISDIGSNSIYIDKWEYTNSNDYPWWKYVNRPVPKYKEVAFIKERSHLAAYVSYYNSVTTSIAYEDNQLSNVAVYGVSEDFDNIQTVDIAYGRYLTDAEFSRGSPVTVIGYENAEQLFGNAERAVGKVISFDKKNVTVTGVVAKQGASIMGGGGYDYDHAIIVSYRFFASKYNVNATYLDPYIMVKAKEGVPSTALQDELKGVMRQIRQLKPTEEDDFSLNDINSFSEQIGSFFGSVNLGGWLIAGLSLVVGAFGVANIMFVTVKERTSQIGLKKAIGAKSSIILYEFLMESAFLCIMGGFFGLLLVWLLAAGLSAVMPFKIIVAGNIIILAFSICLILGVAAGIIPARMAARMNPVDAIRSK</sequence>
<comment type="subcellular location">
    <subcellularLocation>
        <location evidence="1">Cell membrane</location>
        <topology evidence="1">Multi-pass membrane protein</topology>
    </subcellularLocation>
</comment>
<keyword evidence="3 7" id="KW-0812">Transmembrane</keyword>
<dbReference type="Pfam" id="PF02687">
    <property type="entry name" value="FtsX"/>
    <property type="match status" value="1"/>
</dbReference>
<feature type="transmembrane region" description="Helical" evidence="7">
    <location>
        <begin position="339"/>
        <end position="366"/>
    </location>
</feature>
<evidence type="ECO:0000256" key="4">
    <source>
        <dbReference type="ARBA" id="ARBA00022989"/>
    </source>
</evidence>
<keyword evidence="5 7" id="KW-0472">Membrane</keyword>
<evidence type="ECO:0000256" key="2">
    <source>
        <dbReference type="ARBA" id="ARBA00022475"/>
    </source>
</evidence>
<dbReference type="EMBL" id="BMIB01000001">
    <property type="protein sequence ID" value="GGH57177.1"/>
    <property type="molecule type" value="Genomic_DNA"/>
</dbReference>
<dbReference type="RefSeq" id="WP_188949735.1">
    <property type="nucleotide sequence ID" value="NZ_BMIB01000001.1"/>
</dbReference>
<dbReference type="AlphaFoldDB" id="A0A917IM18"/>
<dbReference type="PANTHER" id="PTHR30572:SF4">
    <property type="entry name" value="ABC TRANSPORTER PERMEASE YTRF"/>
    <property type="match status" value="1"/>
</dbReference>
<evidence type="ECO:0000313" key="10">
    <source>
        <dbReference type="EMBL" id="GGH57177.1"/>
    </source>
</evidence>
<evidence type="ECO:0000256" key="5">
    <source>
        <dbReference type="ARBA" id="ARBA00023136"/>
    </source>
</evidence>
<evidence type="ECO:0000256" key="3">
    <source>
        <dbReference type="ARBA" id="ARBA00022692"/>
    </source>
</evidence>
<feature type="domain" description="MacB-like periplasmic core" evidence="9">
    <location>
        <begin position="26"/>
        <end position="257"/>
    </location>
</feature>
<comment type="similarity">
    <text evidence="6">Belongs to the ABC-4 integral membrane protein family.</text>
</comment>
<feature type="domain" description="ABC3 transporter permease C-terminal" evidence="8">
    <location>
        <begin position="299"/>
        <end position="412"/>
    </location>
</feature>
<keyword evidence="2" id="KW-1003">Cell membrane</keyword>
<gene>
    <name evidence="10" type="ORF">GCM10011379_01570</name>
</gene>
<dbReference type="InterPro" id="IPR050250">
    <property type="entry name" value="Macrolide_Exporter_MacB"/>
</dbReference>
<dbReference type="InterPro" id="IPR003838">
    <property type="entry name" value="ABC3_permease_C"/>
</dbReference>
<dbReference type="GO" id="GO:0022857">
    <property type="term" value="F:transmembrane transporter activity"/>
    <property type="evidence" value="ECO:0007669"/>
    <property type="project" value="TreeGrafter"/>
</dbReference>
<evidence type="ECO:0000259" key="8">
    <source>
        <dbReference type="Pfam" id="PF02687"/>
    </source>
</evidence>
<evidence type="ECO:0000259" key="9">
    <source>
        <dbReference type="Pfam" id="PF12704"/>
    </source>
</evidence>
<reference evidence="10" key="1">
    <citation type="journal article" date="2014" name="Int. J. Syst. Evol. Microbiol.">
        <title>Complete genome sequence of Corynebacterium casei LMG S-19264T (=DSM 44701T), isolated from a smear-ripened cheese.</title>
        <authorList>
            <consortium name="US DOE Joint Genome Institute (JGI-PGF)"/>
            <person name="Walter F."/>
            <person name="Albersmeier A."/>
            <person name="Kalinowski J."/>
            <person name="Ruckert C."/>
        </authorList>
    </citation>
    <scope>NUCLEOTIDE SEQUENCE</scope>
    <source>
        <strain evidence="10">CGMCC 1.15290</strain>
    </source>
</reference>
<dbReference type="InterPro" id="IPR025857">
    <property type="entry name" value="MacB_PCD"/>
</dbReference>